<protein>
    <submittedName>
        <fullName evidence="2">Membrane protein</fullName>
    </submittedName>
</protein>
<evidence type="ECO:0000256" key="1">
    <source>
        <dbReference type="SAM" id="Phobius"/>
    </source>
</evidence>
<proteinExistence type="predicted"/>
<gene>
    <name evidence="2" type="ORF">GCM10011591_35740</name>
</gene>
<dbReference type="InterPro" id="IPR021517">
    <property type="entry name" value="DUF3180"/>
</dbReference>
<keyword evidence="1" id="KW-0472">Membrane</keyword>
<sequence length="158" mass="16313">MQLRPTRVLDLVLNVIVAAALGWAVTRWAYSSFPAITMFAGASLLPVAAIETALGFVIKAKIADQHVGDGPHELHPINVARAAALAKASLQVGSIAAGAWLGFLLWAFPQRASVSAAEADIPGAVVGLLAGSALVAAALWLEFCCRAPEDPTDDSATT</sequence>
<dbReference type="AlphaFoldDB" id="A0A917QNH8"/>
<dbReference type="Proteomes" id="UP000612956">
    <property type="component" value="Unassembled WGS sequence"/>
</dbReference>
<dbReference type="EMBL" id="BMMW01000003">
    <property type="protein sequence ID" value="GGK60319.1"/>
    <property type="molecule type" value="Genomic_DNA"/>
</dbReference>
<evidence type="ECO:0000313" key="2">
    <source>
        <dbReference type="EMBL" id="GGK60319.1"/>
    </source>
</evidence>
<keyword evidence="1" id="KW-1133">Transmembrane helix</keyword>
<comment type="caution">
    <text evidence="2">The sequence shown here is derived from an EMBL/GenBank/DDBJ whole genome shotgun (WGS) entry which is preliminary data.</text>
</comment>
<keyword evidence="1" id="KW-0812">Transmembrane</keyword>
<feature type="transmembrane region" description="Helical" evidence="1">
    <location>
        <begin position="121"/>
        <end position="141"/>
    </location>
</feature>
<reference evidence="2" key="2">
    <citation type="submission" date="2020-09" db="EMBL/GenBank/DDBJ databases">
        <authorList>
            <person name="Sun Q."/>
            <person name="Zhou Y."/>
        </authorList>
    </citation>
    <scope>NUCLEOTIDE SEQUENCE</scope>
    <source>
        <strain evidence="2">CGMCC 4.7278</strain>
    </source>
</reference>
<dbReference type="Pfam" id="PF11377">
    <property type="entry name" value="DUF3180"/>
    <property type="match status" value="1"/>
</dbReference>
<feature type="transmembrane region" description="Helical" evidence="1">
    <location>
        <begin position="12"/>
        <end position="30"/>
    </location>
</feature>
<reference evidence="2" key="1">
    <citation type="journal article" date="2014" name="Int. J. Syst. Evol. Microbiol.">
        <title>Complete genome sequence of Corynebacterium casei LMG S-19264T (=DSM 44701T), isolated from a smear-ripened cheese.</title>
        <authorList>
            <consortium name="US DOE Joint Genome Institute (JGI-PGF)"/>
            <person name="Walter F."/>
            <person name="Albersmeier A."/>
            <person name="Kalinowski J."/>
            <person name="Ruckert C."/>
        </authorList>
    </citation>
    <scope>NUCLEOTIDE SEQUENCE</scope>
    <source>
        <strain evidence="2">CGMCC 4.7278</strain>
    </source>
</reference>
<feature type="transmembrane region" description="Helical" evidence="1">
    <location>
        <begin position="90"/>
        <end position="109"/>
    </location>
</feature>
<keyword evidence="3" id="KW-1185">Reference proteome</keyword>
<organism evidence="2 3">
    <name type="scientific">Nocardia camponoti</name>
    <dbReference type="NCBI Taxonomy" id="1616106"/>
    <lineage>
        <taxon>Bacteria</taxon>
        <taxon>Bacillati</taxon>
        <taxon>Actinomycetota</taxon>
        <taxon>Actinomycetes</taxon>
        <taxon>Mycobacteriales</taxon>
        <taxon>Nocardiaceae</taxon>
        <taxon>Nocardia</taxon>
    </lineage>
</organism>
<name>A0A917QNH8_9NOCA</name>
<accession>A0A917QNH8</accession>
<evidence type="ECO:0000313" key="3">
    <source>
        <dbReference type="Proteomes" id="UP000612956"/>
    </source>
</evidence>
<feature type="transmembrane region" description="Helical" evidence="1">
    <location>
        <begin position="36"/>
        <end position="58"/>
    </location>
</feature>